<dbReference type="SMART" id="SM00267">
    <property type="entry name" value="GGDEF"/>
    <property type="match status" value="1"/>
</dbReference>
<reference evidence="6" key="2">
    <citation type="submission" date="2023-07" db="EMBL/GenBank/DDBJ databases">
        <title>Genome content predicts the carbon catabolic preferences of heterotrophic bacteria.</title>
        <authorList>
            <person name="Gralka M."/>
        </authorList>
    </citation>
    <scope>NUCLEOTIDE SEQUENCE</scope>
    <source>
        <strain evidence="6">F2M12</strain>
    </source>
</reference>
<keyword evidence="6" id="KW-0808">Transferase</keyword>
<dbReference type="NCBIfam" id="TIGR00254">
    <property type="entry name" value="GGDEF"/>
    <property type="match status" value="1"/>
</dbReference>
<evidence type="ECO:0000313" key="5">
    <source>
        <dbReference type="EMBL" id="AMJ73583.1"/>
    </source>
</evidence>
<dbReference type="GO" id="GO:1902201">
    <property type="term" value="P:negative regulation of bacterial-type flagellum-dependent cell motility"/>
    <property type="evidence" value="ECO:0007669"/>
    <property type="project" value="TreeGrafter"/>
</dbReference>
<keyword evidence="6" id="KW-0548">Nucleotidyltransferase</keyword>
<dbReference type="Proteomes" id="UP000056750">
    <property type="component" value="Chromosome"/>
</dbReference>
<comment type="catalytic activity">
    <reaction evidence="3">
        <text>2 GTP = 3',3'-c-di-GMP + 2 diphosphate</text>
        <dbReference type="Rhea" id="RHEA:24898"/>
        <dbReference type="ChEBI" id="CHEBI:33019"/>
        <dbReference type="ChEBI" id="CHEBI:37565"/>
        <dbReference type="ChEBI" id="CHEBI:58805"/>
        <dbReference type="EC" id="2.7.7.65"/>
    </reaction>
</comment>
<dbReference type="InterPro" id="IPR050469">
    <property type="entry name" value="Diguanylate_Cyclase"/>
</dbReference>
<evidence type="ECO:0000256" key="2">
    <source>
        <dbReference type="ARBA" id="ARBA00012528"/>
    </source>
</evidence>
<dbReference type="KEGG" id="asq:AVL57_06085"/>
<dbReference type="AlphaFoldDB" id="A0AAW7Z7H2"/>
<dbReference type="FunFam" id="3.30.70.270:FF:000001">
    <property type="entry name" value="Diguanylate cyclase domain protein"/>
    <property type="match status" value="1"/>
</dbReference>
<dbReference type="EMBL" id="CP013926">
    <property type="protein sequence ID" value="AMJ73583.1"/>
    <property type="molecule type" value="Genomic_DNA"/>
</dbReference>
<reference evidence="5 7" key="1">
    <citation type="submission" date="2015-12" db="EMBL/GenBank/DDBJ databases">
        <title>Intraspecies pangenome expansion in the marine bacterium Alteromonas.</title>
        <authorList>
            <person name="Lopez-Perez M."/>
            <person name="Rodriguez-Valera F."/>
        </authorList>
    </citation>
    <scope>NUCLEOTIDE SEQUENCE [LARGE SCALE GENOMIC DNA]</scope>
    <source>
        <strain evidence="5 7">LMG 21861</strain>
    </source>
</reference>
<evidence type="ECO:0000256" key="3">
    <source>
        <dbReference type="ARBA" id="ARBA00034247"/>
    </source>
</evidence>
<evidence type="ECO:0000313" key="7">
    <source>
        <dbReference type="Proteomes" id="UP000056750"/>
    </source>
</evidence>
<dbReference type="EMBL" id="JAUOQI010000020">
    <property type="protein sequence ID" value="MDO6579489.1"/>
    <property type="molecule type" value="Genomic_DNA"/>
</dbReference>
<dbReference type="RefSeq" id="WP_057793416.1">
    <property type="nucleotide sequence ID" value="NZ_CP013926.1"/>
</dbReference>
<dbReference type="InterPro" id="IPR043128">
    <property type="entry name" value="Rev_trsase/Diguanyl_cyclase"/>
</dbReference>
<name>A0AAW7Z7H2_9ALTE</name>
<dbReference type="PANTHER" id="PTHR45138">
    <property type="entry name" value="REGULATORY COMPONENTS OF SENSORY TRANSDUCTION SYSTEM"/>
    <property type="match status" value="1"/>
</dbReference>
<dbReference type="GO" id="GO:0043709">
    <property type="term" value="P:cell adhesion involved in single-species biofilm formation"/>
    <property type="evidence" value="ECO:0007669"/>
    <property type="project" value="TreeGrafter"/>
</dbReference>
<comment type="cofactor">
    <cofactor evidence="1">
        <name>Mg(2+)</name>
        <dbReference type="ChEBI" id="CHEBI:18420"/>
    </cofactor>
</comment>
<organism evidence="6 8">
    <name type="scientific">Alteromonas stellipolaris</name>
    <dbReference type="NCBI Taxonomy" id="233316"/>
    <lineage>
        <taxon>Bacteria</taxon>
        <taxon>Pseudomonadati</taxon>
        <taxon>Pseudomonadota</taxon>
        <taxon>Gammaproteobacteria</taxon>
        <taxon>Alteromonadales</taxon>
        <taxon>Alteromonadaceae</taxon>
        <taxon>Alteromonas/Salinimonas group</taxon>
        <taxon>Alteromonas</taxon>
    </lineage>
</organism>
<dbReference type="CDD" id="cd01949">
    <property type="entry name" value="GGDEF"/>
    <property type="match status" value="1"/>
</dbReference>
<proteinExistence type="predicted"/>
<accession>A0AAW7Z7H2</accession>
<evidence type="ECO:0000256" key="1">
    <source>
        <dbReference type="ARBA" id="ARBA00001946"/>
    </source>
</evidence>
<evidence type="ECO:0000313" key="8">
    <source>
        <dbReference type="Proteomes" id="UP001170717"/>
    </source>
</evidence>
<evidence type="ECO:0000313" key="6">
    <source>
        <dbReference type="EMBL" id="MDO6579489.1"/>
    </source>
</evidence>
<sequence length="299" mass="33246">MDFSTTIYDSTQHDNFYPPASTGQALSASEITSFISEILSTLELEKLGEIYFRQLNGFFSLAGLSLSDLDTRWVYGNAKLSSTLVAIPLPGVTSQEGKQATAHYYFAVPLSLSERNALEQLHELFAKQVAQAQSFLRLHQMTTKDVLTGLGNRSGFDQALIRQLGWAQRHEEGFSLLVIDLDNFKSVNDSHGHREGDNVLVHVASQLQQVLRDEDEAFRFGGDEFCCLLDCQTQFQLECAASRIQLSINQSSYLRRMNVSCSLGGAIYREGDDTGKLFDRADAALYKVKQSGKNSYLAA</sequence>
<dbReference type="Proteomes" id="UP001170717">
    <property type="component" value="Unassembled WGS sequence"/>
</dbReference>
<dbReference type="InterPro" id="IPR029787">
    <property type="entry name" value="Nucleotide_cyclase"/>
</dbReference>
<dbReference type="PANTHER" id="PTHR45138:SF9">
    <property type="entry name" value="DIGUANYLATE CYCLASE DGCM-RELATED"/>
    <property type="match status" value="1"/>
</dbReference>
<protein>
    <recommendedName>
        <fullName evidence="2">diguanylate cyclase</fullName>
        <ecNumber evidence="2">2.7.7.65</ecNumber>
    </recommendedName>
</protein>
<dbReference type="InterPro" id="IPR000160">
    <property type="entry name" value="GGDEF_dom"/>
</dbReference>
<gene>
    <name evidence="5" type="ORF">AVL57_06085</name>
    <name evidence="6" type="ORF">Q4527_18970</name>
</gene>
<dbReference type="SUPFAM" id="SSF55073">
    <property type="entry name" value="Nucleotide cyclase"/>
    <property type="match status" value="1"/>
</dbReference>
<evidence type="ECO:0000259" key="4">
    <source>
        <dbReference type="PROSITE" id="PS50887"/>
    </source>
</evidence>
<dbReference type="Pfam" id="PF00990">
    <property type="entry name" value="GGDEF"/>
    <property type="match status" value="1"/>
</dbReference>
<keyword evidence="7" id="KW-1185">Reference proteome</keyword>
<dbReference type="PROSITE" id="PS50887">
    <property type="entry name" value="GGDEF"/>
    <property type="match status" value="1"/>
</dbReference>
<feature type="domain" description="GGDEF" evidence="4">
    <location>
        <begin position="172"/>
        <end position="299"/>
    </location>
</feature>
<dbReference type="GO" id="GO:0052621">
    <property type="term" value="F:diguanylate cyclase activity"/>
    <property type="evidence" value="ECO:0007669"/>
    <property type="project" value="UniProtKB-EC"/>
</dbReference>
<dbReference type="EC" id="2.7.7.65" evidence="2"/>
<dbReference type="Gene3D" id="3.30.70.270">
    <property type="match status" value="1"/>
</dbReference>
<dbReference type="GO" id="GO:0005886">
    <property type="term" value="C:plasma membrane"/>
    <property type="evidence" value="ECO:0007669"/>
    <property type="project" value="TreeGrafter"/>
</dbReference>